<dbReference type="KEGG" id="psn:Pedsa_2553"/>
<dbReference type="Pfam" id="PF03781">
    <property type="entry name" value="FGE-sulfatase"/>
    <property type="match status" value="1"/>
</dbReference>
<keyword evidence="3" id="KW-1185">Reference proteome</keyword>
<sequence>MRLLYGLLVIIFSIDSCKFNKSAPPGFVFVKGGFTKNIKSNLYNSSVLIRDFYISKYEVTQKEWWEVMGYNPSGFKGDSLPVESINWYESIEYCNKRSLKEGLEPVYLLDKMKKDTDNKSEFDSLKYTVKVRKNANGYRLPTELEWEYAASGGQESLNYSYSGSDDINEVAWFWKNSGNKELKGEWSWMILENNRCSTKKIGVKKPNELGVYDMSGNVREWCEDWYQDYQTPMGLLRSQRGGGWMGADSRCQIFNRHSFEASGKGTDQGLRLCRSVL</sequence>
<feature type="domain" description="Sulfatase-modifying factor enzyme-like" evidence="1">
    <location>
        <begin position="27"/>
        <end position="273"/>
    </location>
</feature>
<dbReference type="InterPro" id="IPR016187">
    <property type="entry name" value="CTDL_fold"/>
</dbReference>
<organism evidence="2 3">
    <name type="scientific">Pseudopedobacter saltans (strain ATCC 51119 / DSM 12145 / JCM 21818 / CCUG 39354 / LMG 10337 / NBRC 100064 / NCIMB 13643)</name>
    <name type="common">Pedobacter saltans</name>
    <dbReference type="NCBI Taxonomy" id="762903"/>
    <lineage>
        <taxon>Bacteria</taxon>
        <taxon>Pseudomonadati</taxon>
        <taxon>Bacteroidota</taxon>
        <taxon>Sphingobacteriia</taxon>
        <taxon>Sphingobacteriales</taxon>
        <taxon>Sphingobacteriaceae</taxon>
        <taxon>Pseudopedobacter</taxon>
    </lineage>
</organism>
<dbReference type="PANTHER" id="PTHR23150">
    <property type="entry name" value="SULFATASE MODIFYING FACTOR 1, 2"/>
    <property type="match status" value="1"/>
</dbReference>
<dbReference type="PANTHER" id="PTHR23150:SF19">
    <property type="entry name" value="FORMYLGLYCINE-GENERATING ENZYME"/>
    <property type="match status" value="1"/>
</dbReference>
<proteinExistence type="predicted"/>
<reference evidence="3" key="2">
    <citation type="submission" date="2011-02" db="EMBL/GenBank/DDBJ databases">
        <title>The complete genome of Pedobacter saltans DSM 12145.</title>
        <authorList>
            <consortium name="US DOE Joint Genome Institute (JGI-PGF)"/>
            <person name="Lucas S."/>
            <person name="Copeland A."/>
            <person name="Lapidus A."/>
            <person name="Bruce D."/>
            <person name="Goodwin L."/>
            <person name="Pitluck S."/>
            <person name="Kyrpides N."/>
            <person name="Mavromatis K."/>
            <person name="Pagani I."/>
            <person name="Ivanova N."/>
            <person name="Ovchinnikova G."/>
            <person name="Lu M."/>
            <person name="Detter J.C."/>
            <person name="Han C."/>
            <person name="Land M."/>
            <person name="Hauser L."/>
            <person name="Markowitz V."/>
            <person name="Cheng J.-F."/>
            <person name="Hugenholtz P."/>
            <person name="Woyke T."/>
            <person name="Wu D."/>
            <person name="Tindall B."/>
            <person name="Pomrenke H.G."/>
            <person name="Brambilla E."/>
            <person name="Klenk H.-P."/>
            <person name="Eisen J.A."/>
        </authorList>
    </citation>
    <scope>NUCLEOTIDE SEQUENCE [LARGE SCALE GENOMIC DNA]</scope>
    <source>
        <strain evidence="3">ATCC 51119 / DSM 12145 / JCM 21818 / LMG 10337 / NBRC 100064 / NCIMB 13643</strain>
    </source>
</reference>
<evidence type="ECO:0000259" key="1">
    <source>
        <dbReference type="Pfam" id="PF03781"/>
    </source>
</evidence>
<dbReference type="InterPro" id="IPR005532">
    <property type="entry name" value="SUMF_dom"/>
</dbReference>
<accession>F0S4S9</accession>
<dbReference type="InterPro" id="IPR051043">
    <property type="entry name" value="Sulfatase_Mod_Factor_Kinase"/>
</dbReference>
<dbReference type="RefSeq" id="WP_013633582.1">
    <property type="nucleotide sequence ID" value="NC_015177.1"/>
</dbReference>
<dbReference type="eggNOG" id="COG1262">
    <property type="taxonomic scope" value="Bacteria"/>
</dbReference>
<gene>
    <name evidence="2" type="ordered locus">Pedsa_2553</name>
</gene>
<evidence type="ECO:0000313" key="3">
    <source>
        <dbReference type="Proteomes" id="UP000000310"/>
    </source>
</evidence>
<dbReference type="EMBL" id="CP002545">
    <property type="protein sequence ID" value="ADY53097.1"/>
    <property type="molecule type" value="Genomic_DNA"/>
</dbReference>
<dbReference type="STRING" id="762903.Pedsa_2553"/>
<dbReference type="InterPro" id="IPR042095">
    <property type="entry name" value="SUMF_sf"/>
</dbReference>
<dbReference type="OrthoDB" id="9773278at2"/>
<dbReference type="HOGENOM" id="CLU_012431_2_2_10"/>
<reference evidence="2 3" key="1">
    <citation type="journal article" date="2011" name="Stand. Genomic Sci.">
        <title>Complete genome sequence of the gliding, heparinolytic Pedobacter saltans type strain (113).</title>
        <authorList>
            <person name="Liolios K."/>
            <person name="Sikorski J."/>
            <person name="Lu M."/>
            <person name="Nolan M."/>
            <person name="Lapidus A."/>
            <person name="Lucas S."/>
            <person name="Hammon N."/>
            <person name="Deshpande S."/>
            <person name="Cheng J.F."/>
            <person name="Tapia R."/>
            <person name="Han C."/>
            <person name="Goodwin L."/>
            <person name="Pitluck S."/>
            <person name="Huntemann M."/>
            <person name="Ivanova N."/>
            <person name="Pagani I."/>
            <person name="Mavromatis K."/>
            <person name="Ovchinikova G."/>
            <person name="Pati A."/>
            <person name="Chen A."/>
            <person name="Palaniappan K."/>
            <person name="Land M."/>
            <person name="Hauser L."/>
            <person name="Brambilla E.M."/>
            <person name="Kotsyurbenko O."/>
            <person name="Rohde M."/>
            <person name="Tindall B.J."/>
            <person name="Abt B."/>
            <person name="Goker M."/>
            <person name="Detter J.C."/>
            <person name="Woyke T."/>
            <person name="Bristow J."/>
            <person name="Eisen J.A."/>
            <person name="Markowitz V."/>
            <person name="Hugenholtz P."/>
            <person name="Klenk H.P."/>
            <person name="Kyrpides N.C."/>
        </authorList>
    </citation>
    <scope>NUCLEOTIDE SEQUENCE [LARGE SCALE GENOMIC DNA]</scope>
    <source>
        <strain evidence="3">ATCC 51119 / DSM 12145 / JCM 21818 / LMG 10337 / NBRC 100064 / NCIMB 13643</strain>
    </source>
</reference>
<evidence type="ECO:0000313" key="2">
    <source>
        <dbReference type="EMBL" id="ADY53097.1"/>
    </source>
</evidence>
<name>F0S4S9_PSESL</name>
<dbReference type="AlphaFoldDB" id="F0S4S9"/>
<dbReference type="Proteomes" id="UP000000310">
    <property type="component" value="Chromosome"/>
</dbReference>
<dbReference type="SUPFAM" id="SSF56436">
    <property type="entry name" value="C-type lectin-like"/>
    <property type="match status" value="1"/>
</dbReference>
<dbReference type="GO" id="GO:0120147">
    <property type="term" value="F:formylglycine-generating oxidase activity"/>
    <property type="evidence" value="ECO:0007669"/>
    <property type="project" value="TreeGrafter"/>
</dbReference>
<dbReference type="Gene3D" id="3.90.1580.10">
    <property type="entry name" value="paralog of FGE (formylglycine-generating enzyme)"/>
    <property type="match status" value="1"/>
</dbReference>
<protein>
    <recommendedName>
        <fullName evidence="1">Sulfatase-modifying factor enzyme-like domain-containing protein</fullName>
    </recommendedName>
</protein>